<dbReference type="SUPFAM" id="SSF53098">
    <property type="entry name" value="Ribonuclease H-like"/>
    <property type="match status" value="1"/>
</dbReference>
<reference evidence="4 6" key="1">
    <citation type="submission" date="2016-10" db="EMBL/GenBank/DDBJ databases">
        <authorList>
            <person name="de Groot N.N."/>
        </authorList>
    </citation>
    <scope>NUCLEOTIDE SEQUENCE [LARGE SCALE GENOMIC DNA]</scope>
    <source>
        <strain evidence="4 6">DSM 16199</strain>
    </source>
</reference>
<proteinExistence type="inferred from homology"/>
<dbReference type="STRING" id="195913.SAMN04488004_1192"/>
<evidence type="ECO:0000313" key="4">
    <source>
        <dbReference type="EMBL" id="SFL58318.1"/>
    </source>
</evidence>
<dbReference type="Proteomes" id="UP000199550">
    <property type="component" value="Unassembled WGS sequence"/>
</dbReference>
<dbReference type="InterPro" id="IPR036397">
    <property type="entry name" value="RNaseH_sf"/>
</dbReference>
<keyword evidence="6" id="KW-1185">Reference proteome</keyword>
<evidence type="ECO:0000313" key="3">
    <source>
        <dbReference type="EMBL" id="SFL43803.1"/>
    </source>
</evidence>
<dbReference type="PROSITE" id="PS50994">
    <property type="entry name" value="INTEGRASE"/>
    <property type="match status" value="1"/>
</dbReference>
<dbReference type="Gene3D" id="3.30.420.10">
    <property type="entry name" value="Ribonuclease H-like superfamily/Ribonuclease H"/>
    <property type="match status" value="1"/>
</dbReference>
<name>A0A1I4IVD0_9RHOB</name>
<dbReference type="Pfam" id="PF22483">
    <property type="entry name" value="Mu-transpos_C_2"/>
    <property type="match status" value="1"/>
</dbReference>
<dbReference type="AlphaFoldDB" id="A0A1I4IVD0"/>
<dbReference type="EMBL" id="FOTF01000030">
    <property type="protein sequence ID" value="SFL58318.1"/>
    <property type="molecule type" value="Genomic_DNA"/>
</dbReference>
<reference evidence="6" key="2">
    <citation type="submission" date="2016-10" db="EMBL/GenBank/DDBJ databases">
        <authorList>
            <person name="Varghese N."/>
            <person name="Submissions S."/>
        </authorList>
    </citation>
    <scope>NUCLEOTIDE SEQUENCE [LARGE SCALE GENOMIC DNA]</scope>
    <source>
        <strain evidence="6">DSM 16199</strain>
    </source>
</reference>
<dbReference type="InterPro" id="IPR054353">
    <property type="entry name" value="IstA-like_C"/>
</dbReference>
<dbReference type="InterPro" id="IPR012337">
    <property type="entry name" value="RNaseH-like_sf"/>
</dbReference>
<dbReference type="NCBIfam" id="NF033546">
    <property type="entry name" value="transpos_IS21"/>
    <property type="match status" value="1"/>
</dbReference>
<dbReference type="EMBL" id="FOTF01000037">
    <property type="protein sequence ID" value="SFL65354.1"/>
    <property type="molecule type" value="Genomic_DNA"/>
</dbReference>
<feature type="domain" description="Integrase catalytic" evidence="2">
    <location>
        <begin position="127"/>
        <end position="315"/>
    </location>
</feature>
<dbReference type="PANTHER" id="PTHR35004:SF7">
    <property type="entry name" value="INTEGRASE PROTEIN"/>
    <property type="match status" value="1"/>
</dbReference>
<dbReference type="PANTHER" id="PTHR35004">
    <property type="entry name" value="TRANSPOSASE RV3428C-RELATED"/>
    <property type="match status" value="1"/>
</dbReference>
<accession>A0A1I4IVD0</accession>
<comment type="similarity">
    <text evidence="1">Belongs to the transposase IS21/IS408/IS1162 family.</text>
</comment>
<evidence type="ECO:0000259" key="2">
    <source>
        <dbReference type="PROSITE" id="PS50994"/>
    </source>
</evidence>
<evidence type="ECO:0000256" key="1">
    <source>
        <dbReference type="ARBA" id="ARBA00009277"/>
    </source>
</evidence>
<sequence>MAYQLITDQQLRVYMTDLQNHSQRTAAARAGFSERTARRFDADPTLPSNRKSVHARTVPDPLEDYWKSELLPLLENDSALQAVTLLRHLQGEHPVAFPDDRIRRTLERRVRQWRALNGPERDIIFRQTPEPGYMAQSDFTHADELRVMIAGQAFPHLLYHFVMVYSRWEHVGVVLGGESFTALAENLQQALWSLGGVPQNHRTDSLSAAFRNLNIDQREDITKRYDAFVGHYGMDASRNNRGEAHENGAVESQNRHLKTAIDQALILRGSRDFASIEDYRRFVDMLVARRNKQRAMPVQAEQTHLKPLPQRRTTDFTEIVVPVTRTGGFLVKSIFYSAPSQLIGQRLRVHLYDDRIEAFLGGTLVVNHPRARGRGDGHRVHVINYHHVIHALRRKPQALWSSIYRDSLFPRTEYAEAWKVLQRDLQRRDACRRMVDLLSIAHEQSCEAELAHLLAADLDAGRVPDPKALVLLLAPKATALPKDVAVAHPSLDSFDALLGASA</sequence>
<gene>
    <name evidence="3" type="ORF">SAMN04488004_1192</name>
    <name evidence="4" type="ORF">SAMN04488004_1302</name>
    <name evidence="5" type="ORF">SAMN04488004_1371</name>
</gene>
<dbReference type="InterPro" id="IPR001584">
    <property type="entry name" value="Integrase_cat-core"/>
</dbReference>
<evidence type="ECO:0000313" key="6">
    <source>
        <dbReference type="Proteomes" id="UP000199550"/>
    </source>
</evidence>
<dbReference type="GO" id="GO:0003676">
    <property type="term" value="F:nucleic acid binding"/>
    <property type="evidence" value="ECO:0007669"/>
    <property type="project" value="InterPro"/>
</dbReference>
<evidence type="ECO:0000313" key="5">
    <source>
        <dbReference type="EMBL" id="SFL65354.1"/>
    </source>
</evidence>
<protein>
    <submittedName>
        <fullName evidence="4">Integrase core domain-containing protein</fullName>
    </submittedName>
</protein>
<organism evidence="4 6">
    <name type="scientific">Loktanella salsilacus</name>
    <dbReference type="NCBI Taxonomy" id="195913"/>
    <lineage>
        <taxon>Bacteria</taxon>
        <taxon>Pseudomonadati</taxon>
        <taxon>Pseudomonadota</taxon>
        <taxon>Alphaproteobacteria</taxon>
        <taxon>Rhodobacterales</taxon>
        <taxon>Roseobacteraceae</taxon>
        <taxon>Loktanella</taxon>
    </lineage>
</organism>
<dbReference type="GO" id="GO:0015074">
    <property type="term" value="P:DNA integration"/>
    <property type="evidence" value="ECO:0007669"/>
    <property type="project" value="InterPro"/>
</dbReference>
<dbReference type="EMBL" id="FOTF01000019">
    <property type="protein sequence ID" value="SFL43803.1"/>
    <property type="molecule type" value="Genomic_DNA"/>
</dbReference>